<evidence type="ECO:0000256" key="2">
    <source>
        <dbReference type="ARBA" id="ARBA00009370"/>
    </source>
</evidence>
<dbReference type="EC" id="3.4.21.89" evidence="3 7"/>
<dbReference type="InterPro" id="IPR043739">
    <property type="entry name" value="DUF5684"/>
</dbReference>
<keyword evidence="7" id="KW-1133">Transmembrane helix</keyword>
<feature type="active site" evidence="6">
    <location>
        <position position="153"/>
    </location>
</feature>
<organism evidence="10 12">
    <name type="scientific">Flavobacterium gawalongense</name>
    <dbReference type="NCBI Taxonomy" id="2594432"/>
    <lineage>
        <taxon>Bacteria</taxon>
        <taxon>Pseudomonadati</taxon>
        <taxon>Bacteroidota</taxon>
        <taxon>Flavobacteriia</taxon>
        <taxon>Flavobacteriales</taxon>
        <taxon>Flavobacteriaceae</taxon>
        <taxon>Flavobacterium</taxon>
    </lineage>
</organism>
<feature type="domain" description="Peptidase S26" evidence="8">
    <location>
        <begin position="124"/>
        <end position="283"/>
    </location>
</feature>
<evidence type="ECO:0000256" key="4">
    <source>
        <dbReference type="ARBA" id="ARBA00019232"/>
    </source>
</evidence>
<dbReference type="PANTHER" id="PTHR43390">
    <property type="entry name" value="SIGNAL PEPTIDASE I"/>
    <property type="match status" value="1"/>
</dbReference>
<dbReference type="GO" id="GO:0004252">
    <property type="term" value="F:serine-type endopeptidase activity"/>
    <property type="evidence" value="ECO:0007669"/>
    <property type="project" value="InterPro"/>
</dbReference>
<dbReference type="InterPro" id="IPR036286">
    <property type="entry name" value="LexA/Signal_pep-like_sf"/>
</dbReference>
<dbReference type="Gene3D" id="2.10.109.10">
    <property type="entry name" value="Umud Fragment, subunit A"/>
    <property type="match status" value="2"/>
</dbReference>
<dbReference type="Pfam" id="PF18936">
    <property type="entry name" value="DUF5684"/>
    <property type="match status" value="1"/>
</dbReference>
<dbReference type="InterPro" id="IPR019533">
    <property type="entry name" value="Peptidase_S26"/>
</dbReference>
<dbReference type="InterPro" id="IPR000223">
    <property type="entry name" value="Pept_S26A_signal_pept_1"/>
</dbReference>
<feature type="domain" description="Peptidase S26" evidence="8">
    <location>
        <begin position="399"/>
        <end position="466"/>
    </location>
</feature>
<comment type="caution">
    <text evidence="10">The sequence shown here is derived from an EMBL/GenBank/DDBJ whole genome shotgun (WGS) entry which is preliminary data.</text>
</comment>
<evidence type="ECO:0000256" key="5">
    <source>
        <dbReference type="ARBA" id="ARBA00022801"/>
    </source>
</evidence>
<dbReference type="Pfam" id="PF10502">
    <property type="entry name" value="Peptidase_S26"/>
    <property type="match status" value="2"/>
</dbReference>
<dbReference type="GO" id="GO:0009003">
    <property type="term" value="F:signal peptidase activity"/>
    <property type="evidence" value="ECO:0007669"/>
    <property type="project" value="UniProtKB-EC"/>
</dbReference>
<protein>
    <recommendedName>
        <fullName evidence="4 7">Signal peptidase I</fullName>
        <ecNumber evidence="3 7">3.4.21.89</ecNumber>
    </recommendedName>
</protein>
<keyword evidence="11" id="KW-1185">Reference proteome</keyword>
<reference evidence="11 12" key="1">
    <citation type="submission" date="2019-07" db="EMBL/GenBank/DDBJ databases">
        <title>Novel species of Flavobacterium.</title>
        <authorList>
            <person name="Liu Q."/>
            <person name="Xin Y.-H."/>
        </authorList>
    </citation>
    <scope>NUCLEOTIDE SEQUENCE [LARGE SCALE GENOMIC DNA]</scope>
    <source>
        <strain evidence="9 11">GSP39</strain>
        <strain evidence="10 12">GSR22</strain>
    </source>
</reference>
<dbReference type="AlphaFoldDB" id="A0A553BZI3"/>
<keyword evidence="7" id="KW-0472">Membrane</keyword>
<evidence type="ECO:0000256" key="1">
    <source>
        <dbReference type="ARBA" id="ARBA00000677"/>
    </source>
</evidence>
<dbReference type="PRINTS" id="PR00727">
    <property type="entry name" value="LEADERPTASE"/>
</dbReference>
<dbReference type="CDD" id="cd06530">
    <property type="entry name" value="S26_SPase_I"/>
    <property type="match status" value="1"/>
</dbReference>
<dbReference type="Proteomes" id="UP000318669">
    <property type="component" value="Unassembled WGS sequence"/>
</dbReference>
<evidence type="ECO:0000313" key="9">
    <source>
        <dbReference type="EMBL" id="TRX10533.1"/>
    </source>
</evidence>
<dbReference type="SUPFAM" id="SSF51306">
    <property type="entry name" value="LexA/Signal peptidase"/>
    <property type="match status" value="2"/>
</dbReference>
<dbReference type="EMBL" id="VJZN01000001">
    <property type="protein sequence ID" value="TRX10533.1"/>
    <property type="molecule type" value="Genomic_DNA"/>
</dbReference>
<dbReference type="RefSeq" id="WP_143385877.1">
    <property type="nucleotide sequence ID" value="NZ_VJZL01000001.1"/>
</dbReference>
<evidence type="ECO:0000256" key="7">
    <source>
        <dbReference type="RuleBase" id="RU362042"/>
    </source>
</evidence>
<accession>A0A553BZI3</accession>
<feature type="active site" evidence="6">
    <location>
        <position position="252"/>
    </location>
</feature>
<dbReference type="GO" id="GO:0006465">
    <property type="term" value="P:signal peptide processing"/>
    <property type="evidence" value="ECO:0007669"/>
    <property type="project" value="InterPro"/>
</dbReference>
<feature type="transmembrane region" description="Helical" evidence="7">
    <location>
        <begin position="54"/>
        <end position="74"/>
    </location>
</feature>
<feature type="transmembrane region" description="Helical" evidence="7">
    <location>
        <begin position="86"/>
        <end position="104"/>
    </location>
</feature>
<dbReference type="EMBL" id="VJZL01000001">
    <property type="protein sequence ID" value="TRX13576.1"/>
    <property type="molecule type" value="Genomic_DNA"/>
</dbReference>
<evidence type="ECO:0000256" key="3">
    <source>
        <dbReference type="ARBA" id="ARBA00013208"/>
    </source>
</evidence>
<feature type="transmembrane region" description="Helical" evidence="7">
    <location>
        <begin position="497"/>
        <end position="515"/>
    </location>
</feature>
<name>A0A553BZI3_9FLAO</name>
<dbReference type="NCBIfam" id="TIGR02227">
    <property type="entry name" value="sigpep_I_bact"/>
    <property type="match status" value="2"/>
</dbReference>
<dbReference type="Proteomes" id="UP000318528">
    <property type="component" value="Unassembled WGS sequence"/>
</dbReference>
<dbReference type="OrthoDB" id="9802919at2"/>
<feature type="transmembrane region" description="Helical" evidence="7">
    <location>
        <begin position="125"/>
        <end position="144"/>
    </location>
</feature>
<dbReference type="GO" id="GO:0016020">
    <property type="term" value="C:membrane"/>
    <property type="evidence" value="ECO:0007669"/>
    <property type="project" value="UniProtKB-SubCell"/>
</dbReference>
<comment type="catalytic activity">
    <reaction evidence="1 7">
        <text>Cleavage of hydrophobic, N-terminal signal or leader sequences from secreted and periplasmic proteins.</text>
        <dbReference type="EC" id="3.4.21.89"/>
    </reaction>
</comment>
<sequence length="524" mass="60770">MTPYQWFVFFLIIQVVHFLGTWKLYESAGRKRWEAAIPVYNAIVLMKIIGRPTWWTILLFIPIINLIMFPVIWVETLRSFGKRSSLDTFLGIITFGFYIYYINYTQKVEYIADRSLQPENKTADTVSSLLFAVIVATLVHTYFIQPYTIPTSSLEKSLLIGDFLFVSKMNYGARVPMTTVALPMVHDSIPLTKRKSYLTWPQLPYLRLPGIQNIDRTDIVVFNWPVDTVYKFFDTSKRRAYKPVDKKSNYVKRCVGIPGDSLSIKDGIIYINGKILQLPERAKPQFSYKITLDGKTPIDFEYLFKDMDVTDPAGFMDQTKRDTLFMGALTEAGAKRLENVPGITAVTREISKKSDNGIFPHINKWNRDNYGPIYIPEKGKTVALTTESLPFYKAIITDYETNKNGEKNDLKVTGNEIRLNGQVVDKYTFQQNYYWMMGDNRHNSEDSRYWGYVPEDHIVGKPIFIWLSIDPHGKGLNKIRWDRIFTTVSGEGQPQSYFKLFLLGLVAFFVGEYFWKKRKTKKDI</sequence>
<comment type="similarity">
    <text evidence="2 7">Belongs to the peptidase S26 family.</text>
</comment>
<comment type="caution">
    <text evidence="7">Lacks conserved residue(s) required for the propagation of feature annotation.</text>
</comment>
<proteinExistence type="inferred from homology"/>
<evidence type="ECO:0000256" key="6">
    <source>
        <dbReference type="PIRSR" id="PIRSR600223-1"/>
    </source>
</evidence>
<gene>
    <name evidence="10" type="primary">lepB</name>
    <name evidence="10" type="ORF">FNW11_01615</name>
    <name evidence="9" type="ORF">FNW12_01105</name>
</gene>
<evidence type="ECO:0000313" key="11">
    <source>
        <dbReference type="Proteomes" id="UP000318528"/>
    </source>
</evidence>
<dbReference type="InterPro" id="IPR019758">
    <property type="entry name" value="Pept_S26A_signal_pept_1_CS"/>
</dbReference>
<evidence type="ECO:0000313" key="12">
    <source>
        <dbReference type="Proteomes" id="UP000318669"/>
    </source>
</evidence>
<evidence type="ECO:0000259" key="8">
    <source>
        <dbReference type="Pfam" id="PF10502"/>
    </source>
</evidence>
<keyword evidence="7" id="KW-0645">Protease</keyword>
<keyword evidence="7" id="KW-0812">Transmembrane</keyword>
<feature type="transmembrane region" description="Helical" evidence="7">
    <location>
        <begin position="6"/>
        <end position="25"/>
    </location>
</feature>
<evidence type="ECO:0000313" key="10">
    <source>
        <dbReference type="EMBL" id="TRX13576.1"/>
    </source>
</evidence>
<dbReference type="PANTHER" id="PTHR43390:SF1">
    <property type="entry name" value="CHLOROPLAST PROCESSING PEPTIDASE"/>
    <property type="match status" value="1"/>
</dbReference>
<keyword evidence="5 7" id="KW-0378">Hydrolase</keyword>
<comment type="subcellular location">
    <subcellularLocation>
        <location evidence="7">Membrane</location>
        <topology evidence="7">Single-pass type II membrane protein</topology>
    </subcellularLocation>
</comment>
<dbReference type="PROSITE" id="PS00761">
    <property type="entry name" value="SPASE_I_3"/>
    <property type="match status" value="1"/>
</dbReference>